<reference evidence="1 2" key="2">
    <citation type="journal article" date="2013" name="Plant Cell Physiol.">
        <title>Rice Annotation Project Database (RAP-DB): an integrative and interactive database for rice genomics.</title>
        <authorList>
            <person name="Sakai H."/>
            <person name="Lee S.S."/>
            <person name="Tanaka T."/>
            <person name="Numa H."/>
            <person name="Kim J."/>
            <person name="Kawahara Y."/>
            <person name="Wakimoto H."/>
            <person name="Yang C.C."/>
            <person name="Iwamoto M."/>
            <person name="Abe T."/>
            <person name="Yamada Y."/>
            <person name="Muto A."/>
            <person name="Inokuchi H."/>
            <person name="Ikemura T."/>
            <person name="Matsumoto T."/>
            <person name="Sasaki T."/>
            <person name="Itoh T."/>
        </authorList>
    </citation>
    <scope>NUCLEOTIDE SEQUENCE [LARGE SCALE GENOMIC DNA]</scope>
    <source>
        <strain evidence="2">cv. Nipponbare</strain>
    </source>
</reference>
<organism evidence="1 2">
    <name type="scientific">Oryza sativa subsp. japonica</name>
    <name type="common">Rice</name>
    <dbReference type="NCBI Taxonomy" id="39947"/>
    <lineage>
        <taxon>Eukaryota</taxon>
        <taxon>Viridiplantae</taxon>
        <taxon>Streptophyta</taxon>
        <taxon>Embryophyta</taxon>
        <taxon>Tracheophyta</taxon>
        <taxon>Spermatophyta</taxon>
        <taxon>Magnoliopsida</taxon>
        <taxon>Liliopsida</taxon>
        <taxon>Poales</taxon>
        <taxon>Poaceae</taxon>
        <taxon>BOP clade</taxon>
        <taxon>Oryzoideae</taxon>
        <taxon>Oryzeae</taxon>
        <taxon>Oryzinae</taxon>
        <taxon>Oryza</taxon>
        <taxon>Oryza sativa</taxon>
    </lineage>
</organism>
<dbReference type="InParanoid" id="A0A0P0XIY7"/>
<reference evidence="1 2" key="3">
    <citation type="journal article" date="2013" name="Rice">
        <title>Improvement of the Oryza sativa Nipponbare reference genome using next generation sequence and optical map data.</title>
        <authorList>
            <person name="Kawahara Y."/>
            <person name="de la Bastide M."/>
            <person name="Hamilton J.P."/>
            <person name="Kanamori H."/>
            <person name="McCombie W.R."/>
            <person name="Ouyang S."/>
            <person name="Schwartz D.C."/>
            <person name="Tanaka T."/>
            <person name="Wu J."/>
            <person name="Zhou S."/>
            <person name="Childs K.L."/>
            <person name="Davidson R.M."/>
            <person name="Lin H."/>
            <person name="Quesada-Ocampo L."/>
            <person name="Vaillancourt B."/>
            <person name="Sakai H."/>
            <person name="Lee S.S."/>
            <person name="Kim J."/>
            <person name="Numa H."/>
            <person name="Itoh T."/>
            <person name="Buell C.R."/>
            <person name="Matsumoto T."/>
        </authorList>
    </citation>
    <scope>NUCLEOTIDE SEQUENCE [LARGE SCALE GENOMIC DNA]</scope>
    <source>
        <strain evidence="2">cv. Nipponbare</strain>
    </source>
</reference>
<proteinExistence type="predicted"/>
<dbReference type="Proteomes" id="UP000059680">
    <property type="component" value="Chromosome 9"/>
</dbReference>
<sequence length="82" mass="8809">MQSNYRTNCASVRVSASRFRPHCVVRVGSNSNAGAARPWWSPTTTLTVAVARSHASSLATLTSSLPLLNTYKWLLLVATCSG</sequence>
<evidence type="ECO:0000313" key="1">
    <source>
        <dbReference type="EMBL" id="BAT07076.1"/>
    </source>
</evidence>
<accession>A0A0P0XIY7</accession>
<name>A0A0P0XIY7_ORYSJ</name>
<dbReference type="Gramene" id="Os09t0255366-00">
    <property type="protein sequence ID" value="Os09t0255366-00"/>
    <property type="gene ID" value="Os09g0255366"/>
</dbReference>
<evidence type="ECO:0000313" key="2">
    <source>
        <dbReference type="Proteomes" id="UP000059680"/>
    </source>
</evidence>
<protein>
    <submittedName>
        <fullName evidence="1">Os09g0255366 protein</fullName>
    </submittedName>
</protein>
<keyword evidence="2" id="KW-1185">Reference proteome</keyword>
<dbReference type="PaxDb" id="39947-A0A0P0XIY7"/>
<reference evidence="2" key="1">
    <citation type="journal article" date="2005" name="Nature">
        <title>The map-based sequence of the rice genome.</title>
        <authorList>
            <consortium name="International rice genome sequencing project (IRGSP)"/>
            <person name="Matsumoto T."/>
            <person name="Wu J."/>
            <person name="Kanamori H."/>
            <person name="Katayose Y."/>
            <person name="Fujisawa M."/>
            <person name="Namiki N."/>
            <person name="Mizuno H."/>
            <person name="Yamamoto K."/>
            <person name="Antonio B.A."/>
            <person name="Baba T."/>
            <person name="Sakata K."/>
            <person name="Nagamura Y."/>
            <person name="Aoki H."/>
            <person name="Arikawa K."/>
            <person name="Arita K."/>
            <person name="Bito T."/>
            <person name="Chiden Y."/>
            <person name="Fujitsuka N."/>
            <person name="Fukunaka R."/>
            <person name="Hamada M."/>
            <person name="Harada C."/>
            <person name="Hayashi A."/>
            <person name="Hijishita S."/>
            <person name="Honda M."/>
            <person name="Hosokawa S."/>
            <person name="Ichikawa Y."/>
            <person name="Idonuma A."/>
            <person name="Iijima M."/>
            <person name="Ikeda M."/>
            <person name="Ikeno M."/>
            <person name="Ito K."/>
            <person name="Ito S."/>
            <person name="Ito T."/>
            <person name="Ito Y."/>
            <person name="Ito Y."/>
            <person name="Iwabuchi A."/>
            <person name="Kamiya K."/>
            <person name="Karasawa W."/>
            <person name="Kurita K."/>
            <person name="Katagiri S."/>
            <person name="Kikuta A."/>
            <person name="Kobayashi H."/>
            <person name="Kobayashi N."/>
            <person name="Machita K."/>
            <person name="Maehara T."/>
            <person name="Masukawa M."/>
            <person name="Mizubayashi T."/>
            <person name="Mukai Y."/>
            <person name="Nagasaki H."/>
            <person name="Nagata Y."/>
            <person name="Naito S."/>
            <person name="Nakashima M."/>
            <person name="Nakama Y."/>
            <person name="Nakamichi Y."/>
            <person name="Nakamura M."/>
            <person name="Meguro A."/>
            <person name="Negishi M."/>
            <person name="Ohta I."/>
            <person name="Ohta T."/>
            <person name="Okamoto M."/>
            <person name="Ono N."/>
            <person name="Saji S."/>
            <person name="Sakaguchi M."/>
            <person name="Sakai K."/>
            <person name="Shibata M."/>
            <person name="Shimokawa T."/>
            <person name="Song J."/>
            <person name="Takazaki Y."/>
            <person name="Terasawa K."/>
            <person name="Tsugane M."/>
            <person name="Tsuji K."/>
            <person name="Ueda S."/>
            <person name="Waki K."/>
            <person name="Yamagata H."/>
            <person name="Yamamoto M."/>
            <person name="Yamamoto S."/>
            <person name="Yamane H."/>
            <person name="Yoshiki S."/>
            <person name="Yoshihara R."/>
            <person name="Yukawa K."/>
            <person name="Zhong H."/>
            <person name="Yano M."/>
            <person name="Yuan Q."/>
            <person name="Ouyang S."/>
            <person name="Liu J."/>
            <person name="Jones K.M."/>
            <person name="Gansberger K."/>
            <person name="Moffat K."/>
            <person name="Hill J."/>
            <person name="Bera J."/>
            <person name="Fadrosh D."/>
            <person name="Jin S."/>
            <person name="Johri S."/>
            <person name="Kim M."/>
            <person name="Overton L."/>
            <person name="Reardon M."/>
            <person name="Tsitrin T."/>
            <person name="Vuong H."/>
            <person name="Weaver B."/>
            <person name="Ciecko A."/>
            <person name="Tallon L."/>
            <person name="Jackson J."/>
            <person name="Pai G."/>
            <person name="Aken S.V."/>
            <person name="Utterback T."/>
            <person name="Reidmuller S."/>
            <person name="Feldblyum T."/>
            <person name="Hsiao J."/>
            <person name="Zismann V."/>
            <person name="Iobst S."/>
            <person name="de Vazeille A.R."/>
            <person name="Buell C.R."/>
            <person name="Ying K."/>
            <person name="Li Y."/>
            <person name="Lu T."/>
            <person name="Huang Y."/>
            <person name="Zhao Q."/>
            <person name="Feng Q."/>
            <person name="Zhang L."/>
            <person name="Zhu J."/>
            <person name="Weng Q."/>
            <person name="Mu J."/>
            <person name="Lu Y."/>
            <person name="Fan D."/>
            <person name="Liu Y."/>
            <person name="Guan J."/>
            <person name="Zhang Y."/>
            <person name="Yu S."/>
            <person name="Liu X."/>
            <person name="Zhang Y."/>
            <person name="Hong G."/>
            <person name="Han B."/>
            <person name="Choisne N."/>
            <person name="Demange N."/>
            <person name="Orjeda G."/>
            <person name="Samain S."/>
            <person name="Cattolico L."/>
            <person name="Pelletier E."/>
            <person name="Couloux A."/>
            <person name="Segurens B."/>
            <person name="Wincker P."/>
            <person name="D'Hont A."/>
            <person name="Scarpelli C."/>
            <person name="Weissenbach J."/>
            <person name="Salanoubat M."/>
            <person name="Quetier F."/>
            <person name="Yu Y."/>
            <person name="Kim H.R."/>
            <person name="Rambo T."/>
            <person name="Currie J."/>
            <person name="Collura K."/>
            <person name="Luo M."/>
            <person name="Yang T."/>
            <person name="Ammiraju J.S.S."/>
            <person name="Engler F."/>
            <person name="Soderlund C."/>
            <person name="Wing R.A."/>
            <person name="Palmer L.E."/>
            <person name="de la Bastide M."/>
            <person name="Spiegel L."/>
            <person name="Nascimento L."/>
            <person name="Zutavern T."/>
            <person name="O'Shaughnessy A."/>
            <person name="Dike S."/>
            <person name="Dedhia N."/>
            <person name="Preston R."/>
            <person name="Balija V."/>
            <person name="McCombie W.R."/>
            <person name="Chow T."/>
            <person name="Chen H."/>
            <person name="Chung M."/>
            <person name="Chen C."/>
            <person name="Shaw J."/>
            <person name="Wu H."/>
            <person name="Hsiao K."/>
            <person name="Chao Y."/>
            <person name="Chu M."/>
            <person name="Cheng C."/>
            <person name="Hour A."/>
            <person name="Lee P."/>
            <person name="Lin S."/>
            <person name="Lin Y."/>
            <person name="Liou J."/>
            <person name="Liu S."/>
            <person name="Hsing Y."/>
            <person name="Raghuvanshi S."/>
            <person name="Mohanty A."/>
            <person name="Bharti A.K."/>
            <person name="Gaur A."/>
            <person name="Gupta V."/>
            <person name="Kumar D."/>
            <person name="Ravi V."/>
            <person name="Vij S."/>
            <person name="Kapur A."/>
            <person name="Khurana P."/>
            <person name="Khurana P."/>
            <person name="Khurana J.P."/>
            <person name="Tyagi A.K."/>
            <person name="Gaikwad K."/>
            <person name="Singh A."/>
            <person name="Dalal V."/>
            <person name="Srivastava S."/>
            <person name="Dixit A."/>
            <person name="Pal A.K."/>
            <person name="Ghazi I.A."/>
            <person name="Yadav M."/>
            <person name="Pandit A."/>
            <person name="Bhargava A."/>
            <person name="Sureshbabu K."/>
            <person name="Batra K."/>
            <person name="Sharma T.R."/>
            <person name="Mohapatra T."/>
            <person name="Singh N.K."/>
            <person name="Messing J."/>
            <person name="Nelson A.B."/>
            <person name="Fuks G."/>
            <person name="Kavchok S."/>
            <person name="Keizer G."/>
            <person name="Linton E."/>
            <person name="Llaca V."/>
            <person name="Song R."/>
            <person name="Tanyolac B."/>
            <person name="Young S."/>
            <person name="Ho-Il K."/>
            <person name="Hahn J.H."/>
            <person name="Sangsakoo G."/>
            <person name="Vanavichit A."/>
            <person name="de Mattos Luiz.A.T."/>
            <person name="Zimmer P.D."/>
            <person name="Malone G."/>
            <person name="Dellagostin O."/>
            <person name="de Oliveira A.C."/>
            <person name="Bevan M."/>
            <person name="Bancroft I."/>
            <person name="Minx P."/>
            <person name="Cordum H."/>
            <person name="Wilson R."/>
            <person name="Cheng Z."/>
            <person name="Jin W."/>
            <person name="Jiang J."/>
            <person name="Leong S.A."/>
            <person name="Iwama H."/>
            <person name="Gojobori T."/>
            <person name="Itoh T."/>
            <person name="Niimura Y."/>
            <person name="Fujii Y."/>
            <person name="Habara T."/>
            <person name="Sakai H."/>
            <person name="Sato Y."/>
            <person name="Wilson G."/>
            <person name="Kumar K."/>
            <person name="McCouch S."/>
            <person name="Juretic N."/>
            <person name="Hoen D."/>
            <person name="Wright S."/>
            <person name="Bruskiewich R."/>
            <person name="Bureau T."/>
            <person name="Miyao A."/>
            <person name="Hirochika H."/>
            <person name="Nishikawa T."/>
            <person name="Kadowaki K."/>
            <person name="Sugiura M."/>
            <person name="Burr B."/>
            <person name="Sasaki T."/>
        </authorList>
    </citation>
    <scope>NUCLEOTIDE SEQUENCE [LARGE SCALE GENOMIC DNA]</scope>
    <source>
        <strain evidence="2">cv. Nipponbare</strain>
    </source>
</reference>
<dbReference type="AlphaFoldDB" id="A0A0P0XIY7"/>
<dbReference type="EMBL" id="AP014965">
    <property type="protein sequence ID" value="BAT07076.1"/>
    <property type="molecule type" value="Genomic_DNA"/>
</dbReference>
<gene>
    <name evidence="1" type="ordered locus">Os09g0255366</name>
    <name evidence="1" type="ORF">OSNPB_090255366</name>
</gene>